<reference evidence="17 18" key="1">
    <citation type="submission" date="2015-04" db="EMBL/GenBank/DDBJ databases">
        <title>Genome sequence of Kerstersia gyiorum CG1.</title>
        <authorList>
            <person name="Greninger A.L."/>
            <person name="Kozyreva V."/>
            <person name="Chaturvedi V."/>
        </authorList>
    </citation>
    <scope>NUCLEOTIDE SEQUENCE [LARGE SCALE GENOMIC DNA]</scope>
    <source>
        <strain evidence="17 18">CG1</strain>
    </source>
</reference>
<dbReference type="PANTHER" id="PTHR30069">
    <property type="entry name" value="TONB-DEPENDENT OUTER MEMBRANE RECEPTOR"/>
    <property type="match status" value="1"/>
</dbReference>
<dbReference type="CDD" id="cd01347">
    <property type="entry name" value="ligand_gated_channel"/>
    <property type="match status" value="1"/>
</dbReference>
<comment type="subcellular location">
    <subcellularLocation>
        <location evidence="1 13">Cell outer membrane</location>
        <topology evidence="1 13">Multi-pass membrane protein</topology>
    </subcellularLocation>
</comment>
<dbReference type="NCBIfam" id="TIGR01785">
    <property type="entry name" value="TonB-hemin"/>
    <property type="match status" value="1"/>
</dbReference>
<accession>A0A171KWF0</accession>
<keyword evidence="6 13" id="KW-0812">Transmembrane</keyword>
<keyword evidence="8" id="KW-0408">Iron</keyword>
<evidence type="ECO:0000256" key="2">
    <source>
        <dbReference type="ARBA" id="ARBA00009810"/>
    </source>
</evidence>
<organism evidence="17 18">
    <name type="scientific">Kerstersia gyiorum</name>
    <dbReference type="NCBI Taxonomy" id="206506"/>
    <lineage>
        <taxon>Bacteria</taxon>
        <taxon>Pseudomonadati</taxon>
        <taxon>Pseudomonadota</taxon>
        <taxon>Betaproteobacteria</taxon>
        <taxon>Burkholderiales</taxon>
        <taxon>Alcaligenaceae</taxon>
        <taxon>Kerstersia</taxon>
    </lineage>
</organism>
<evidence type="ECO:0000256" key="1">
    <source>
        <dbReference type="ARBA" id="ARBA00004571"/>
    </source>
</evidence>
<dbReference type="PANTHER" id="PTHR30069:SF41">
    <property type="entry name" value="HEME_HEMOPEXIN UTILIZATION PROTEIN C"/>
    <property type="match status" value="1"/>
</dbReference>
<dbReference type="GO" id="GO:0009279">
    <property type="term" value="C:cell outer membrane"/>
    <property type="evidence" value="ECO:0007669"/>
    <property type="project" value="UniProtKB-SubCell"/>
</dbReference>
<keyword evidence="5" id="KW-0406">Ion transport</keyword>
<keyword evidence="9 14" id="KW-0798">TonB box</keyword>
<dbReference type="Gene3D" id="2.170.130.10">
    <property type="entry name" value="TonB-dependent receptor, plug domain"/>
    <property type="match status" value="1"/>
</dbReference>
<keyword evidence="4 13" id="KW-1134">Transmembrane beta strand</keyword>
<comment type="caution">
    <text evidence="17">The sequence shown here is derived from an EMBL/GenBank/DDBJ whole genome shotgun (WGS) entry which is preliminary data.</text>
</comment>
<dbReference type="InterPro" id="IPR011276">
    <property type="entry name" value="TonB_haem/Hb_rcpt"/>
</dbReference>
<keyword evidence="18" id="KW-1185">Reference proteome</keyword>
<sequence length="847" mass="91361">MAQKILPPVMARAVLWAALVPMLGLASGFALADQSAGAAVAVRHYDIAPGSLDQVLGRFGRDSGVLVAIDPALTQGLNSQGLNGEYGERAALERLLTGSGLEAVAAPQGGYRLQRVPMGRNDGVSALAPVLVTAELDRAAAVYETPGSVAVVTREQMDRIPARSIGDVLVDVPGVYSVGSRQGGGLSVNIRGMQDFGRVNVMIDGARQNYQQSGHGSNGSAYIDPELLAGVDVSKGPSSTTGGAAVIGGVVNFRTLEANDLMAADESYGGQVTATTGNNAFHFSGSAAVAARLGEDVDLIAAVSRRKLGSFEPGKHGGLADDAYAQLIWPGYILSQEYWSGLAKLGWQVAPGHHLKLSYLGFESRRDLSRESSANSRVRRDTLIGNYRWTPDNPHVDLAAALYYTRTRNSEQRDGSEQLGYGAYNVRYQTSTVGGSLENTARYDLGDYALSWRLGSEFFHDWTDPEAQSSDTSLSGQQNYNSVWFTGSTPEGKRTVASLFSEATLSYREWLELTAGLRYDWYGLEGNGKIMIGDIANPPGVRPGTTYVWTAFGVNRHASAVSPRFSAAFKPWEPVQLFASFGKGMRPPAITETLIGGAHPGNMMLYYPNPGLLEERATNWELGSNLILDGLLTPHDSFKLKAAWFENKVRNYMAMAVVKSPDGKSGEGTFAPRAYVNLDDPFRSRGLELQADYDAGVVFAGVSYTHMLVYPGDGGYDPFPLGSMVGEGSTSLGKPGDGNIGYMLPPRKMASLTIGTRLFERRLTLGSRMRWRSPQRYQISEQFQEISVANAANAQIVDLWASYEFSKALTLRMAVDNLTDRNYSEMSGGSYFLAPGRTISGTVSVRF</sequence>
<dbReference type="RefSeq" id="WP_068367276.1">
    <property type="nucleotide sequence ID" value="NZ_CP033936.1"/>
</dbReference>
<protein>
    <recommendedName>
        <fullName evidence="16">Secretin/TonB short N-terminal domain-containing protein</fullName>
    </recommendedName>
</protein>
<name>A0A171KWF0_9BURK</name>
<dbReference type="InterPro" id="IPR010949">
    <property type="entry name" value="TonB_Hb/transfer/lactofer_rcpt"/>
</dbReference>
<evidence type="ECO:0000256" key="3">
    <source>
        <dbReference type="ARBA" id="ARBA00022448"/>
    </source>
</evidence>
<feature type="signal peptide" evidence="15">
    <location>
        <begin position="1"/>
        <end position="32"/>
    </location>
</feature>
<evidence type="ECO:0000256" key="9">
    <source>
        <dbReference type="ARBA" id="ARBA00023077"/>
    </source>
</evidence>
<dbReference type="SMART" id="SM00965">
    <property type="entry name" value="STN"/>
    <property type="match status" value="1"/>
</dbReference>
<evidence type="ECO:0000256" key="12">
    <source>
        <dbReference type="ARBA" id="ARBA00023237"/>
    </source>
</evidence>
<dbReference type="InterPro" id="IPR011662">
    <property type="entry name" value="Secretin/TonB_short_N"/>
</dbReference>
<dbReference type="Gene3D" id="3.55.50.30">
    <property type="match status" value="1"/>
</dbReference>
<comment type="similarity">
    <text evidence="2 13 14">Belongs to the TonB-dependent receptor family.</text>
</comment>
<dbReference type="InterPro" id="IPR039426">
    <property type="entry name" value="TonB-dep_rcpt-like"/>
</dbReference>
<dbReference type="GO" id="GO:0015232">
    <property type="term" value="F:heme transmembrane transporter activity"/>
    <property type="evidence" value="ECO:0007669"/>
    <property type="project" value="InterPro"/>
</dbReference>
<evidence type="ECO:0000256" key="14">
    <source>
        <dbReference type="RuleBase" id="RU003357"/>
    </source>
</evidence>
<evidence type="ECO:0000313" key="17">
    <source>
        <dbReference type="EMBL" id="KKO73217.1"/>
    </source>
</evidence>
<evidence type="ECO:0000256" key="7">
    <source>
        <dbReference type="ARBA" id="ARBA00022729"/>
    </source>
</evidence>
<dbReference type="STRING" id="206506.AAV32_02725"/>
<dbReference type="InterPro" id="IPR000531">
    <property type="entry name" value="Beta-barrel_TonB"/>
</dbReference>
<evidence type="ECO:0000256" key="11">
    <source>
        <dbReference type="ARBA" id="ARBA00023170"/>
    </source>
</evidence>
<keyword evidence="10 13" id="KW-0472">Membrane</keyword>
<keyword evidence="3 13" id="KW-0813">Transport</keyword>
<gene>
    <name evidence="17" type="ORF">AAV32_02725</name>
</gene>
<dbReference type="PATRIC" id="fig|206506.3.peg.601"/>
<keyword evidence="5" id="KW-0410">Iron transport</keyword>
<evidence type="ECO:0000256" key="5">
    <source>
        <dbReference type="ARBA" id="ARBA00022496"/>
    </source>
</evidence>
<dbReference type="SUPFAM" id="SSF56935">
    <property type="entry name" value="Porins"/>
    <property type="match status" value="1"/>
</dbReference>
<dbReference type="GO" id="GO:0044718">
    <property type="term" value="P:siderophore transmembrane transport"/>
    <property type="evidence" value="ECO:0007669"/>
    <property type="project" value="TreeGrafter"/>
</dbReference>
<dbReference type="InterPro" id="IPR036942">
    <property type="entry name" value="Beta-barrel_TonB_sf"/>
</dbReference>
<evidence type="ECO:0000256" key="6">
    <source>
        <dbReference type="ARBA" id="ARBA00022692"/>
    </source>
</evidence>
<evidence type="ECO:0000256" key="13">
    <source>
        <dbReference type="PROSITE-ProRule" id="PRU01360"/>
    </source>
</evidence>
<dbReference type="Proteomes" id="UP000078084">
    <property type="component" value="Unassembled WGS sequence"/>
</dbReference>
<proteinExistence type="inferred from homology"/>
<dbReference type="OrthoDB" id="6046653at2"/>
<evidence type="ECO:0000256" key="10">
    <source>
        <dbReference type="ARBA" id="ARBA00023136"/>
    </source>
</evidence>
<dbReference type="NCBIfam" id="TIGR01786">
    <property type="entry name" value="TonB-hemlactrns"/>
    <property type="match status" value="1"/>
</dbReference>
<dbReference type="PROSITE" id="PS52016">
    <property type="entry name" value="TONB_DEPENDENT_REC_3"/>
    <property type="match status" value="1"/>
</dbReference>
<dbReference type="Pfam" id="PF00593">
    <property type="entry name" value="TonB_dep_Rec_b-barrel"/>
    <property type="match status" value="1"/>
</dbReference>
<keyword evidence="11" id="KW-0675">Receptor</keyword>
<evidence type="ECO:0000256" key="4">
    <source>
        <dbReference type="ARBA" id="ARBA00022452"/>
    </source>
</evidence>
<dbReference type="InterPro" id="IPR012910">
    <property type="entry name" value="Plug_dom"/>
</dbReference>
<evidence type="ECO:0000313" key="18">
    <source>
        <dbReference type="Proteomes" id="UP000078084"/>
    </source>
</evidence>
<feature type="chain" id="PRO_5007908761" description="Secretin/TonB short N-terminal domain-containing protein" evidence="15">
    <location>
        <begin position="33"/>
        <end position="847"/>
    </location>
</feature>
<dbReference type="Gene3D" id="2.40.170.20">
    <property type="entry name" value="TonB-dependent receptor, beta-barrel domain"/>
    <property type="match status" value="1"/>
</dbReference>
<evidence type="ECO:0000256" key="15">
    <source>
        <dbReference type="SAM" id="SignalP"/>
    </source>
</evidence>
<evidence type="ECO:0000256" key="8">
    <source>
        <dbReference type="ARBA" id="ARBA00023004"/>
    </source>
</evidence>
<evidence type="ECO:0000259" key="16">
    <source>
        <dbReference type="SMART" id="SM00965"/>
    </source>
</evidence>
<dbReference type="GO" id="GO:0015344">
    <property type="term" value="F:siderophore uptake transmembrane transporter activity"/>
    <property type="evidence" value="ECO:0007669"/>
    <property type="project" value="TreeGrafter"/>
</dbReference>
<dbReference type="InterPro" id="IPR037066">
    <property type="entry name" value="Plug_dom_sf"/>
</dbReference>
<dbReference type="Pfam" id="PF07715">
    <property type="entry name" value="Plug"/>
    <property type="match status" value="1"/>
</dbReference>
<dbReference type="AlphaFoldDB" id="A0A171KWF0"/>
<keyword evidence="12 13" id="KW-0998">Cell outer membrane</keyword>
<feature type="domain" description="Secretin/TonB short N-terminal" evidence="16">
    <location>
        <begin position="65"/>
        <end position="116"/>
    </location>
</feature>
<dbReference type="EMBL" id="LBNE01000001">
    <property type="protein sequence ID" value="KKO73217.1"/>
    <property type="molecule type" value="Genomic_DNA"/>
</dbReference>
<keyword evidence="7 15" id="KW-0732">Signal</keyword>